<dbReference type="Pfam" id="PF06945">
    <property type="entry name" value="DUF1289"/>
    <property type="match status" value="1"/>
</dbReference>
<name>A0ABP9QXJ7_9GAMM</name>
<dbReference type="PANTHER" id="PTHR35175:SF1">
    <property type="entry name" value="OXIDOREDUCTASE"/>
    <property type="match status" value="1"/>
</dbReference>
<keyword evidence="2" id="KW-1185">Reference proteome</keyword>
<dbReference type="InterPro" id="IPR010710">
    <property type="entry name" value="DUF1289"/>
</dbReference>
<evidence type="ECO:0000313" key="1">
    <source>
        <dbReference type="EMBL" id="GAA5169156.1"/>
    </source>
</evidence>
<dbReference type="PANTHER" id="PTHR35175">
    <property type="entry name" value="DUF1289 DOMAIN-CONTAINING PROTEIN"/>
    <property type="match status" value="1"/>
</dbReference>
<dbReference type="RefSeq" id="WP_051907445.1">
    <property type="nucleotide sequence ID" value="NZ_BAABKI010000002.1"/>
</dbReference>
<organism evidence="1 2">
    <name type="scientific">Modicisalibacter zincidurans</name>
    <dbReference type="NCBI Taxonomy" id="1178777"/>
    <lineage>
        <taxon>Bacteria</taxon>
        <taxon>Pseudomonadati</taxon>
        <taxon>Pseudomonadota</taxon>
        <taxon>Gammaproteobacteria</taxon>
        <taxon>Oceanospirillales</taxon>
        <taxon>Halomonadaceae</taxon>
        <taxon>Modicisalibacter</taxon>
    </lineage>
</organism>
<dbReference type="Proteomes" id="UP001500074">
    <property type="component" value="Unassembled WGS sequence"/>
</dbReference>
<accession>A0ABP9QXJ7</accession>
<gene>
    <name evidence="1" type="ORF">GCM10023342_00550</name>
</gene>
<comment type="caution">
    <text evidence="1">The sequence shown here is derived from an EMBL/GenBank/DDBJ whole genome shotgun (WGS) entry which is preliminary data.</text>
</comment>
<proteinExistence type="predicted"/>
<evidence type="ECO:0000313" key="2">
    <source>
        <dbReference type="Proteomes" id="UP001500074"/>
    </source>
</evidence>
<sequence length="153" mass="17330">MSQRIVSPCVGLCSTTVGDAVCRGCQRHESEIRDWFVYSDATRRKVMQRLDAWRVEIAGEYLRVNDEAQLEAQLVRHRIRHRADQPALSRAVELLRVGRGRMRDITRYGLQAHGKGLHLSADELYEAIATALMAHVEARRHHSGFTHSTGSSP</sequence>
<reference evidence="2" key="1">
    <citation type="journal article" date="2019" name="Int. J. Syst. Evol. Microbiol.">
        <title>The Global Catalogue of Microorganisms (GCM) 10K type strain sequencing project: providing services to taxonomists for standard genome sequencing and annotation.</title>
        <authorList>
            <consortium name="The Broad Institute Genomics Platform"/>
            <consortium name="The Broad Institute Genome Sequencing Center for Infectious Disease"/>
            <person name="Wu L."/>
            <person name="Ma J."/>
        </authorList>
    </citation>
    <scope>NUCLEOTIDE SEQUENCE [LARGE SCALE GENOMIC DNA]</scope>
    <source>
        <strain evidence="2">JCM 18472</strain>
    </source>
</reference>
<dbReference type="EMBL" id="BAABKI010000002">
    <property type="protein sequence ID" value="GAA5169156.1"/>
    <property type="molecule type" value="Genomic_DNA"/>
</dbReference>
<protein>
    <submittedName>
        <fullName evidence="1">DUF1289 domain-containing protein</fullName>
    </submittedName>
</protein>